<feature type="region of interest" description="Disordered" evidence="3">
    <location>
        <begin position="1396"/>
        <end position="1430"/>
    </location>
</feature>
<dbReference type="InterPro" id="IPR028889">
    <property type="entry name" value="USP"/>
</dbReference>
<dbReference type="VEuPathDB" id="VectorBase:MDOA002363"/>
<feature type="compositionally biased region" description="Acidic residues" evidence="3">
    <location>
        <begin position="1161"/>
        <end position="1174"/>
    </location>
</feature>
<dbReference type="InterPro" id="IPR018200">
    <property type="entry name" value="USP_CS"/>
</dbReference>
<feature type="domain" description="USP" evidence="4">
    <location>
        <begin position="361"/>
        <end position="1017"/>
    </location>
</feature>
<feature type="region of interest" description="Disordered" evidence="3">
    <location>
        <begin position="268"/>
        <end position="294"/>
    </location>
</feature>
<feature type="region of interest" description="Disordered" evidence="3">
    <location>
        <begin position="637"/>
        <end position="656"/>
    </location>
</feature>
<evidence type="ECO:0000256" key="3">
    <source>
        <dbReference type="SAM" id="MobiDB-lite"/>
    </source>
</evidence>
<gene>
    <name evidence="5" type="primary">101898421</name>
    <name evidence="7" type="synonym">LOC101898421</name>
</gene>
<evidence type="ECO:0000313" key="6">
    <source>
        <dbReference type="Proteomes" id="UP001652621"/>
    </source>
</evidence>
<dbReference type="PANTHER" id="PTHR21646:SF14">
    <property type="entry name" value="FI05488P"/>
    <property type="match status" value="1"/>
</dbReference>
<dbReference type="PANTHER" id="PTHR21646">
    <property type="entry name" value="UBIQUITIN CARBOXYL-TERMINAL HYDROLASE"/>
    <property type="match status" value="1"/>
</dbReference>
<feature type="compositionally biased region" description="Basic residues" evidence="3">
    <location>
        <begin position="1397"/>
        <end position="1423"/>
    </location>
</feature>
<dbReference type="PROSITE" id="PS00973">
    <property type="entry name" value="USP_2"/>
    <property type="match status" value="1"/>
</dbReference>
<reference evidence="5" key="1">
    <citation type="submission" date="2020-05" db="UniProtKB">
        <authorList>
            <consortium name="EnsemblMetazoa"/>
        </authorList>
    </citation>
    <scope>IDENTIFICATION</scope>
    <source>
        <strain evidence="5">Aabys</strain>
    </source>
</reference>
<feature type="region of interest" description="Disordered" evidence="3">
    <location>
        <begin position="906"/>
        <end position="948"/>
    </location>
</feature>
<feature type="region of interest" description="Disordered" evidence="3">
    <location>
        <begin position="174"/>
        <end position="203"/>
    </location>
</feature>
<organism evidence="5">
    <name type="scientific">Musca domestica</name>
    <name type="common">House fly</name>
    <dbReference type="NCBI Taxonomy" id="7370"/>
    <lineage>
        <taxon>Eukaryota</taxon>
        <taxon>Metazoa</taxon>
        <taxon>Ecdysozoa</taxon>
        <taxon>Arthropoda</taxon>
        <taxon>Hexapoda</taxon>
        <taxon>Insecta</taxon>
        <taxon>Pterygota</taxon>
        <taxon>Neoptera</taxon>
        <taxon>Endopterygota</taxon>
        <taxon>Diptera</taxon>
        <taxon>Brachycera</taxon>
        <taxon>Muscomorpha</taxon>
        <taxon>Muscoidea</taxon>
        <taxon>Muscidae</taxon>
        <taxon>Musca</taxon>
    </lineage>
</organism>
<dbReference type="Pfam" id="PF00443">
    <property type="entry name" value="UCH"/>
    <property type="match status" value="1"/>
</dbReference>
<feature type="compositionally biased region" description="Low complexity" evidence="3">
    <location>
        <begin position="646"/>
        <end position="656"/>
    </location>
</feature>
<feature type="compositionally biased region" description="Polar residues" evidence="3">
    <location>
        <begin position="1022"/>
        <end position="1032"/>
    </location>
</feature>
<dbReference type="RefSeq" id="XP_005179499.1">
    <property type="nucleotide sequence ID" value="XM_005179442.3"/>
</dbReference>
<feature type="compositionally biased region" description="Polar residues" evidence="3">
    <location>
        <begin position="918"/>
        <end position="928"/>
    </location>
</feature>
<evidence type="ECO:0000313" key="7">
    <source>
        <dbReference type="RefSeq" id="XP_005179499.1"/>
    </source>
</evidence>
<feature type="region of interest" description="Disordered" evidence="3">
    <location>
        <begin position="314"/>
        <end position="346"/>
    </location>
</feature>
<dbReference type="STRING" id="7370.A0A1I8M8M2"/>
<feature type="compositionally biased region" description="Basic and acidic residues" evidence="3">
    <location>
        <begin position="1060"/>
        <end position="1073"/>
    </location>
</feature>
<name>A0A1I8M8M2_MUSDO</name>
<comment type="catalytic activity">
    <reaction evidence="1">
        <text>Thiol-dependent hydrolysis of ester, thioester, amide, peptide and isopeptide bonds formed by the C-terminal Gly of ubiquitin (a 76-residue protein attached to proteins as an intracellular targeting signal).</text>
        <dbReference type="EC" id="3.4.19.12"/>
    </reaction>
</comment>
<dbReference type="Gene3D" id="3.90.70.10">
    <property type="entry name" value="Cysteine proteinases"/>
    <property type="match status" value="2"/>
</dbReference>
<dbReference type="EC" id="3.4.19.12" evidence="2"/>
<dbReference type="KEGG" id="mde:101898421"/>
<proteinExistence type="predicted"/>
<feature type="compositionally biased region" description="Polar residues" evidence="3">
    <location>
        <begin position="1188"/>
        <end position="1201"/>
    </location>
</feature>
<feature type="compositionally biased region" description="Basic and acidic residues" evidence="3">
    <location>
        <begin position="1175"/>
        <end position="1185"/>
    </location>
</feature>
<sequence length="1457" mass="160070">MVTLNGNQMVESSPTPPTTAAAAPAKLQALPTSATTAKTSIDPVKVLLVEDPDPPSSQPNKATTNTTTATHSISGDNGTTNANSSNNTAKVAGGSTMNGGDDGKICELTEQNVKLLPKASPPPQIIIIPDSAAAATTSNTTAKKIRRAFSMPRNPFRWSHKLKTTATTTTVAGADNLITGGGGGERKTGRTQDSGGGGGGGGGGGVLSLGKSYTLSSCVGGNRNRSDSFASLNEDGGGGGGIMATTNTTMSLDQALDAQQLNTANSKRPKTKANTLNGVTSLQNPAANNNNNNNRLFRRSSFRKFINRIAQHMTTTSNKPQTTTTTSASANGGNHLISSSGDRVPPIGGYQWPTDQTPGVMGLKNHGNTCFMNAVLQCLSHTDILAEYFVLDQYKADLKRRNKINSRKFGTKGELTEQLANVLKALWTCKNESDHSTSFKAVVDRYGSQFRSSTQHDAQEFLFWLLDKVHEDLNTATKRRYKSVKNNYGRPDEVIAAETLANHIRCNNSFVQAVFQAQFRSSLTCPRCKKQSNTFDPFHCISVQLPQLTQQTIFATVVYLQKQPRQMRMGLTVTAGSPIVALREQLHKDTGIRTDQMVLVDLQKEGFMRVFYDSQPVNTLEGIETIYCMEVPLEKEEGEEKKANDTASTTAASVTTTANNPQSANLLVLVANVKKTKLKNEETSKEDISLERFGAPFCLQIPRDCSYSELQKKLLKEMSAILKPEVFSYSTPLKEMFQIRLQDPSADPDTFIEQVEHPLLTEMIDLALSVLSAEAGPPHIKLLLEWSDPEAYFSDLSDQVVEHESVPRLLANKSNDTATLTLEQCLEHYTKAETLSAEDAWRCPHCQEYLPVVKTLGLWSLPDILVVHFKRFRQHHGKHTNAAKLTTMVKFPLHSFDMSPHLAKEANETTTTAATLSAGPQHQQNTRPSPWRKSKPGDSRSSTLSSRDNRETRYDLYAVCYHQGDTLETGHYTAACKNPYDRQWYKFDDQRVSKVPNESMPEEIINNEAYMLFYQRRTSENAECSGSSSNSGDHWVSRIAPPPPSSSSQQSSNAQSVLSKSKETLKSEDKIDAPKEEKIEVVVEKHLSPEIQSNKPESKAKEEKEIVEITGPVEDPLVNKASNLDALEELLDYADAEVIHDGSDVADEESDKKDLIQTPEENNEIFTMDEDCKLDEEVKENKEEDNAQENATTLNHSLTNGHSKDNKSKSPLSPKKSNGIEKNNTPSSSSNSSSATSLASSESLSKTKQQQQQQHHTAMAVAGKFNGGTGDITTNQTNGFSSSHVVVANSAPTNDKEHLLSTSLKSNSSSIISSALAGHFRQPWHGSRSSVSAVENAIYPGSSSSTTTHPSLHLRHSFSTASNYRLRECGDTLSSVLRNSVNTCSKDTLLFLDQQQHHNHHHHHHHHHHNHHHHHHNNHRHHHSLMEDDDDSTFMGSRSLWISPVTPHKLITVSPKN</sequence>
<dbReference type="VEuPathDB" id="VectorBase:MDOMA2_009344"/>
<reference evidence="7" key="2">
    <citation type="submission" date="2025-04" db="UniProtKB">
        <authorList>
            <consortium name="RefSeq"/>
        </authorList>
    </citation>
    <scope>IDENTIFICATION</scope>
    <source>
        <strain evidence="7">Aabys</strain>
    </source>
</reference>
<dbReference type="InterPro" id="IPR001394">
    <property type="entry name" value="Peptidase_C19_UCH"/>
</dbReference>
<dbReference type="Proteomes" id="UP001652621">
    <property type="component" value="Unplaced"/>
</dbReference>
<dbReference type="GO" id="GO:0004843">
    <property type="term" value="F:cysteine-type deubiquitinase activity"/>
    <property type="evidence" value="ECO:0007669"/>
    <property type="project" value="UniProtKB-EC"/>
</dbReference>
<dbReference type="CDD" id="cd02674">
    <property type="entry name" value="Peptidase_C19R"/>
    <property type="match status" value="1"/>
</dbReference>
<keyword evidence="6" id="KW-1185">Reference proteome</keyword>
<feature type="compositionally biased region" description="Low complexity" evidence="3">
    <location>
        <begin position="1209"/>
        <end position="1254"/>
    </location>
</feature>
<feature type="compositionally biased region" description="Polar residues" evidence="3">
    <location>
        <begin position="268"/>
        <end position="287"/>
    </location>
</feature>
<dbReference type="InterPro" id="IPR038765">
    <property type="entry name" value="Papain-like_cys_pep_sf"/>
</dbReference>
<accession>A0A1I8M8M2</accession>
<evidence type="ECO:0000313" key="5">
    <source>
        <dbReference type="EnsemblMetazoa" id="MDOA002363-PA"/>
    </source>
</evidence>
<feature type="region of interest" description="Disordered" evidence="3">
    <location>
        <begin position="1"/>
        <end position="98"/>
    </location>
</feature>
<feature type="compositionally biased region" description="Polar residues" evidence="3">
    <location>
        <begin position="30"/>
        <end position="39"/>
    </location>
</feature>
<feature type="compositionally biased region" description="Gly residues" evidence="3">
    <location>
        <begin position="194"/>
        <end position="203"/>
    </location>
</feature>
<feature type="compositionally biased region" description="Low complexity" evidence="3">
    <location>
        <begin position="314"/>
        <end position="329"/>
    </location>
</feature>
<feature type="compositionally biased region" description="Polar residues" evidence="3">
    <location>
        <begin position="330"/>
        <end position="341"/>
    </location>
</feature>
<dbReference type="eggNOG" id="KOG1870">
    <property type="taxonomic scope" value="Eukaryota"/>
</dbReference>
<protein>
    <recommendedName>
        <fullName evidence="2">ubiquitinyl hydrolase 1</fullName>
        <ecNumber evidence="2">3.4.19.12</ecNumber>
    </recommendedName>
</protein>
<dbReference type="SUPFAM" id="SSF54001">
    <property type="entry name" value="Cysteine proteinases"/>
    <property type="match status" value="1"/>
</dbReference>
<evidence type="ECO:0000256" key="2">
    <source>
        <dbReference type="ARBA" id="ARBA00012759"/>
    </source>
</evidence>
<dbReference type="PROSITE" id="PS50235">
    <property type="entry name" value="USP_3"/>
    <property type="match status" value="1"/>
</dbReference>
<dbReference type="EnsemblMetazoa" id="MDOA002363-RA">
    <property type="protein sequence ID" value="MDOA002363-PA"/>
    <property type="gene ID" value="MDOA002363"/>
</dbReference>
<dbReference type="FunFam" id="3.90.70.10:FF:000046">
    <property type="entry name" value="ubiquitin carboxyl-terminal hydrolase 31"/>
    <property type="match status" value="1"/>
</dbReference>
<dbReference type="PROSITE" id="PS00972">
    <property type="entry name" value="USP_1"/>
    <property type="match status" value="1"/>
</dbReference>
<dbReference type="OrthoDB" id="265776at2759"/>
<feature type="region of interest" description="Disordered" evidence="3">
    <location>
        <begin position="1141"/>
        <end position="1257"/>
    </location>
</feature>
<feature type="region of interest" description="Disordered" evidence="3">
    <location>
        <begin position="1022"/>
        <end position="1073"/>
    </location>
</feature>
<evidence type="ECO:0000259" key="4">
    <source>
        <dbReference type="PROSITE" id="PS50235"/>
    </source>
</evidence>
<dbReference type="GO" id="GO:0016579">
    <property type="term" value="P:protein deubiquitination"/>
    <property type="evidence" value="ECO:0007669"/>
    <property type="project" value="InterPro"/>
</dbReference>
<feature type="compositionally biased region" description="Low complexity" evidence="3">
    <location>
        <begin position="62"/>
        <end position="89"/>
    </location>
</feature>
<dbReference type="InterPro" id="IPR050185">
    <property type="entry name" value="Ub_carboxyl-term_hydrolase"/>
</dbReference>
<feature type="compositionally biased region" description="Polar residues" evidence="3">
    <location>
        <begin position="1"/>
        <end position="13"/>
    </location>
</feature>
<evidence type="ECO:0000256" key="1">
    <source>
        <dbReference type="ARBA" id="ARBA00000707"/>
    </source>
</evidence>